<protein>
    <submittedName>
        <fullName evidence="2">Uncharacterized protein</fullName>
    </submittedName>
</protein>
<reference evidence="2 3" key="1">
    <citation type="journal article" date="2019" name="Int. J. Syst. Evol. Microbiol.">
        <title>The Global Catalogue of Microorganisms (GCM) 10K type strain sequencing project: providing services to taxonomists for standard genome sequencing and annotation.</title>
        <authorList>
            <consortium name="The Broad Institute Genomics Platform"/>
            <consortium name="The Broad Institute Genome Sequencing Center for Infectious Disease"/>
            <person name="Wu L."/>
            <person name="Ma J."/>
        </authorList>
    </citation>
    <scope>NUCLEOTIDE SEQUENCE [LARGE SCALE GENOMIC DNA]</scope>
    <source>
        <strain evidence="2 3">JCM 13002</strain>
    </source>
</reference>
<comment type="caution">
    <text evidence="2">The sequence shown here is derived from an EMBL/GenBank/DDBJ whole genome shotgun (WGS) entry which is preliminary data.</text>
</comment>
<feature type="region of interest" description="Disordered" evidence="1">
    <location>
        <begin position="499"/>
        <end position="518"/>
    </location>
</feature>
<gene>
    <name evidence="2" type="ORF">GCM10009663_35660</name>
</gene>
<dbReference type="EMBL" id="BAAALD010000032">
    <property type="protein sequence ID" value="GAA1088874.1"/>
    <property type="molecule type" value="Genomic_DNA"/>
</dbReference>
<organism evidence="2 3">
    <name type="scientific">Kitasatospora arboriphila</name>
    <dbReference type="NCBI Taxonomy" id="258052"/>
    <lineage>
        <taxon>Bacteria</taxon>
        <taxon>Bacillati</taxon>
        <taxon>Actinomycetota</taxon>
        <taxon>Actinomycetes</taxon>
        <taxon>Kitasatosporales</taxon>
        <taxon>Streptomycetaceae</taxon>
        <taxon>Kitasatospora</taxon>
    </lineage>
</organism>
<accession>A0ABN1TL35</accession>
<sequence length="701" mass="73572">MGGGAAGGGPRRPLLRALLARLALRSPAAGLVRGRHARYLQRLDRAFRENRWEDALRDAVQLGAPGGGDRQHWLALGLPARYTGALRATPGVAVVGGTSALSGLDVQQYLTDLYRAAAEALEREGRVDEAAFVLADLLHRPGEAVALLDRHGRTAQAAELAEGRELDPDLVVRLWWRAGERDRAVRAAHRRGAVALAVERLTATDPAAARGLRLAWWQHCRSAGDRIGAVEAVWPEEELRTSVVADLRDAVALGGPAQGRALAHLLALDVPAATVRLARAVIDGEERAGTGRRAALLTALSELPAADPVVDRELTTAAARAAVRDGGFGAPAGQGTDRARFDRLLARADLLAAADLARPVRPGRTGGRPLELTAADRPGTLPVLDAAYLDSGALLVACGQAGVRLLTPDGRTKARWDTPADRLVLADHGGNALVVADHGPVTGVSRLDLATRRLRPWTTLRSTATLGSYDGRQLIGVDGQGLVVLDTAADRPTVVWRELGGGSAQGDQRPAGPPSRTADRCSAVVLTRPRFGAGLTECWTWELPGWRLTARVALTDDELRSADAFVGLAALAGGGRLLTTADPGAGRTTLRWFGVPTPGPLIVDGLAVPPADTDGDDWALTVPAPGPGSAGLTVHAARRPTDSPLLTLHVPAAPPGPDGRPTPVGVRRHATTATYWHRSGRIVALAADDTTVLANVRVTAD</sequence>
<name>A0ABN1TL35_9ACTN</name>
<proteinExistence type="predicted"/>
<keyword evidence="3" id="KW-1185">Reference proteome</keyword>
<evidence type="ECO:0000256" key="1">
    <source>
        <dbReference type="SAM" id="MobiDB-lite"/>
    </source>
</evidence>
<dbReference type="Proteomes" id="UP001499987">
    <property type="component" value="Unassembled WGS sequence"/>
</dbReference>
<evidence type="ECO:0000313" key="2">
    <source>
        <dbReference type="EMBL" id="GAA1088874.1"/>
    </source>
</evidence>
<evidence type="ECO:0000313" key="3">
    <source>
        <dbReference type="Proteomes" id="UP001499987"/>
    </source>
</evidence>